<keyword evidence="5 7" id="KW-0539">Nucleus</keyword>
<feature type="region of interest" description="Disordered" evidence="8">
    <location>
        <begin position="419"/>
        <end position="439"/>
    </location>
</feature>
<feature type="compositionally biased region" description="Polar residues" evidence="8">
    <location>
        <begin position="1060"/>
        <end position="1073"/>
    </location>
</feature>
<name>A0A0C3G7N8_PILCF</name>
<evidence type="ECO:0000313" key="10">
    <source>
        <dbReference type="EMBL" id="KIM87784.1"/>
    </source>
</evidence>
<protein>
    <recommendedName>
        <fullName evidence="7">Enhancer of polycomb-like protein</fullName>
    </recommendedName>
</protein>
<evidence type="ECO:0000313" key="11">
    <source>
        <dbReference type="Proteomes" id="UP000054166"/>
    </source>
</evidence>
<dbReference type="Pfam" id="PF10513">
    <property type="entry name" value="EPL1"/>
    <property type="match status" value="1"/>
</dbReference>
<feature type="compositionally biased region" description="Low complexity" evidence="8">
    <location>
        <begin position="203"/>
        <end position="217"/>
    </location>
</feature>
<keyword evidence="4 7" id="KW-0804">Transcription</keyword>
<feature type="region of interest" description="Disordered" evidence="8">
    <location>
        <begin position="739"/>
        <end position="786"/>
    </location>
</feature>
<keyword evidence="11" id="KW-1185">Reference proteome</keyword>
<dbReference type="GO" id="GO:0005634">
    <property type="term" value="C:nucleus"/>
    <property type="evidence" value="ECO:0007669"/>
    <property type="project" value="UniProtKB-SubCell"/>
</dbReference>
<comment type="similarity">
    <text evidence="2 7">Belongs to the enhancer of polycomb family.</text>
</comment>
<feature type="compositionally biased region" description="Pro residues" evidence="8">
    <location>
        <begin position="1042"/>
        <end position="1052"/>
    </location>
</feature>
<evidence type="ECO:0000256" key="2">
    <source>
        <dbReference type="ARBA" id="ARBA00008035"/>
    </source>
</evidence>
<accession>A0A0C3G7N8</accession>
<dbReference type="EMBL" id="KN832978">
    <property type="protein sequence ID" value="KIM87784.1"/>
    <property type="molecule type" value="Genomic_DNA"/>
</dbReference>
<dbReference type="AlphaFoldDB" id="A0A0C3G7N8"/>
<dbReference type="Proteomes" id="UP000054166">
    <property type="component" value="Unassembled WGS sequence"/>
</dbReference>
<feature type="compositionally biased region" description="Pro residues" evidence="8">
    <location>
        <begin position="748"/>
        <end position="765"/>
    </location>
</feature>
<evidence type="ECO:0000256" key="8">
    <source>
        <dbReference type="SAM" id="MobiDB-lite"/>
    </source>
</evidence>
<dbReference type="PANTHER" id="PTHR14898">
    <property type="entry name" value="ENHANCER OF POLYCOMB"/>
    <property type="match status" value="1"/>
</dbReference>
<reference evidence="11" key="2">
    <citation type="submission" date="2015-01" db="EMBL/GenBank/DDBJ databases">
        <title>Evolutionary Origins and Diversification of the Mycorrhizal Mutualists.</title>
        <authorList>
            <consortium name="DOE Joint Genome Institute"/>
            <consortium name="Mycorrhizal Genomics Consortium"/>
            <person name="Kohler A."/>
            <person name="Kuo A."/>
            <person name="Nagy L.G."/>
            <person name="Floudas D."/>
            <person name="Copeland A."/>
            <person name="Barry K.W."/>
            <person name="Cichocki N."/>
            <person name="Veneault-Fourrey C."/>
            <person name="LaButti K."/>
            <person name="Lindquist E.A."/>
            <person name="Lipzen A."/>
            <person name="Lundell T."/>
            <person name="Morin E."/>
            <person name="Murat C."/>
            <person name="Riley R."/>
            <person name="Ohm R."/>
            <person name="Sun H."/>
            <person name="Tunlid A."/>
            <person name="Henrissat B."/>
            <person name="Grigoriev I.V."/>
            <person name="Hibbett D.S."/>
            <person name="Martin F."/>
        </authorList>
    </citation>
    <scope>NUCLEOTIDE SEQUENCE [LARGE SCALE GENOMIC DNA]</scope>
    <source>
        <strain evidence="11">F 1598</strain>
    </source>
</reference>
<reference evidence="10 11" key="1">
    <citation type="submission" date="2014-04" db="EMBL/GenBank/DDBJ databases">
        <authorList>
            <consortium name="DOE Joint Genome Institute"/>
            <person name="Kuo A."/>
            <person name="Tarkka M."/>
            <person name="Buscot F."/>
            <person name="Kohler A."/>
            <person name="Nagy L.G."/>
            <person name="Floudas D."/>
            <person name="Copeland A."/>
            <person name="Barry K.W."/>
            <person name="Cichocki N."/>
            <person name="Veneault-Fourrey C."/>
            <person name="LaButti K."/>
            <person name="Lindquist E.A."/>
            <person name="Lipzen A."/>
            <person name="Lundell T."/>
            <person name="Morin E."/>
            <person name="Murat C."/>
            <person name="Sun H."/>
            <person name="Tunlid A."/>
            <person name="Henrissat B."/>
            <person name="Grigoriev I.V."/>
            <person name="Hibbett D.S."/>
            <person name="Martin F."/>
            <person name="Nordberg H.P."/>
            <person name="Cantor M.N."/>
            <person name="Hua S.X."/>
        </authorList>
    </citation>
    <scope>NUCLEOTIDE SEQUENCE [LARGE SCALE GENOMIC DNA]</scope>
    <source>
        <strain evidence="10 11">F 1598</strain>
    </source>
</reference>
<comment type="subcellular location">
    <subcellularLocation>
        <location evidence="1 7">Nucleus</location>
    </subcellularLocation>
</comment>
<evidence type="ECO:0000256" key="3">
    <source>
        <dbReference type="ARBA" id="ARBA00023015"/>
    </source>
</evidence>
<organism evidence="10 11">
    <name type="scientific">Piloderma croceum (strain F 1598)</name>
    <dbReference type="NCBI Taxonomy" id="765440"/>
    <lineage>
        <taxon>Eukaryota</taxon>
        <taxon>Fungi</taxon>
        <taxon>Dikarya</taxon>
        <taxon>Basidiomycota</taxon>
        <taxon>Agaricomycotina</taxon>
        <taxon>Agaricomycetes</taxon>
        <taxon>Agaricomycetidae</taxon>
        <taxon>Atheliales</taxon>
        <taxon>Atheliaceae</taxon>
        <taxon>Piloderma</taxon>
    </lineage>
</organism>
<proteinExistence type="inferred from homology"/>
<feature type="compositionally biased region" description="Polar residues" evidence="8">
    <location>
        <begin position="1026"/>
        <end position="1041"/>
    </location>
</feature>
<feature type="compositionally biased region" description="Polar residues" evidence="8">
    <location>
        <begin position="769"/>
        <end position="780"/>
    </location>
</feature>
<evidence type="ECO:0000256" key="4">
    <source>
        <dbReference type="ARBA" id="ARBA00023163"/>
    </source>
</evidence>
<dbReference type="InParanoid" id="A0A0C3G7N8"/>
<evidence type="ECO:0000256" key="1">
    <source>
        <dbReference type="ARBA" id="ARBA00004123"/>
    </source>
</evidence>
<sequence length="1073" mass="118668">MPRIHNPTTLRSRNRVTNKTRLKIKHGDIDFDPDDTPIPISNDTAGVDAEDANVSRSILYLSATSSPLSLSLLDAASWRLLIGCWREHHLQAVLSAASQQHLGNNKKTTRGSAAEKANASVPVAYIPTPDSTGTVDNYEELYPPGKWTDPATYIRSSETVDDAIESGLTGNFTYYMDERDQEWLDKNNEEARGEGTSAQGAVSAAGTSTRSGSSLRSAKAKGKEPEVVQPLVVSENEFELVMGLFEKVTHEKTEFLHHGFEQGMPFPPFSDYQETFSAPLPPSIFTTFTVPPWVPTPSQLTRIARVIYPYWRERRTERGGHRIIPVLNFDETDTQNESYICFRRREIKAVRKTRASQVTSSDKLLRLQSELLSSLELAKNVLNRETLKREVAHQSQNVWEKRLSLVDLKRRYPNLGSKEDEELLHDKERLPKRPRTDSASARLPGLRIKTHGGELGSPSHVEATIRPKERTAMILSQIEREMLRQKDRDHQWDDQIDNLYQPTPVPYHRRLFKYISPPKGISPSSSYTDEEEQPPRAIRLRRARGGRWFIDRRLPASRATLRMNDTSHIFSFRRRAHARDSDDDMHDEESAWRLAERWKFDQDDTPAVGSEGSDEQDRVLVDDYEPRFLRHSITLLHDLDQQLLVTDNSLTVTGPDGRMQSIIPYRLGLQPPMIRRDAQLGLRPMGVHPSQGGGVSIGLTMPNGTPISVQTQFKKMPPPVGIPQPQPRISSNGGMRLSTTPVVGMSSNPPPTQSSPPQMPLPPVLQPTNGVNGANRSPSRASEGETVKLEVPSNPMANGIPQNQPDTSAQVIDHRVSVPVRLPESNSPVRPKSSQNQHLTVPMHNGYHVASMNGYPAMPNGSPYTHLPNGQHNGLSMQQMQNLKSVFANAQLQPGQDMNNMVANGGRSLPASYIGHSAANGNHFNMQLGAGANMNLKLQPSRQAQWSAIPSPLQHSTSLGNAVDSGTMNGSMHGSLSPSPGISQTLPGQGLPMRTPSANGSRNGMRGVPNHIMGGQPGLGPMSMSPYLQHSPSPNSQAQLQPTPPRPSPTPPMTMVSPSLQHQQMVGGSQNGY</sequence>
<feature type="region of interest" description="Disordered" evidence="8">
    <location>
        <begin position="952"/>
        <end position="1073"/>
    </location>
</feature>
<dbReference type="OrthoDB" id="435275at2759"/>
<gene>
    <name evidence="10" type="ORF">PILCRDRAFT_3532</name>
</gene>
<evidence type="ECO:0000259" key="9">
    <source>
        <dbReference type="Pfam" id="PF10513"/>
    </source>
</evidence>
<feature type="compositionally biased region" description="Basic and acidic residues" evidence="8">
    <location>
        <begin position="424"/>
        <end position="436"/>
    </location>
</feature>
<dbReference type="GO" id="GO:0006357">
    <property type="term" value="P:regulation of transcription by RNA polymerase II"/>
    <property type="evidence" value="ECO:0007669"/>
    <property type="project" value="InterPro"/>
</dbReference>
<feature type="region of interest" description="Disordered" evidence="8">
    <location>
        <begin position="189"/>
        <end position="222"/>
    </location>
</feature>
<feature type="domain" description="Enhancer of polycomb-like N-terminal" evidence="9">
    <location>
        <begin position="14"/>
        <end position="247"/>
    </location>
</feature>
<evidence type="ECO:0000256" key="5">
    <source>
        <dbReference type="ARBA" id="ARBA00023242"/>
    </source>
</evidence>
<evidence type="ECO:0000256" key="7">
    <source>
        <dbReference type="RuleBase" id="RU361124"/>
    </source>
</evidence>
<comment type="function">
    <text evidence="6">Component of the NuA4 histone acetyltransferase complex which is involved in transcriptional activation of selected genes principally by acetylation of nucleosomal histone H4 and H2A. The NuA4 complex is also involved in DNA repair. Involved in gene silencing by neighboring heterochromatin, blockage of the silencing spreading along the chromosome, and required for cell cycle progression through G2/M.</text>
</comment>
<keyword evidence="3 7" id="KW-0805">Transcription regulation</keyword>
<dbReference type="InterPro" id="IPR024943">
    <property type="entry name" value="Enhancer_polycomb"/>
</dbReference>
<dbReference type="InterPro" id="IPR019542">
    <property type="entry name" value="Enhancer_polycomb-like_N"/>
</dbReference>
<dbReference type="GO" id="GO:0035267">
    <property type="term" value="C:NuA4 histone acetyltransferase complex"/>
    <property type="evidence" value="ECO:0007669"/>
    <property type="project" value="InterPro"/>
</dbReference>
<dbReference type="STRING" id="765440.A0A0C3G7N8"/>
<dbReference type="HOGENOM" id="CLU_011403_0_0_1"/>
<feature type="compositionally biased region" description="Polar residues" evidence="8">
    <location>
        <begin position="952"/>
        <end position="987"/>
    </location>
</feature>
<evidence type="ECO:0000256" key="6">
    <source>
        <dbReference type="ARBA" id="ARBA00025513"/>
    </source>
</evidence>